<comment type="caution">
    <text evidence="1">The sequence shown here is derived from an EMBL/GenBank/DDBJ whole genome shotgun (WGS) entry which is preliminary data.</text>
</comment>
<protein>
    <recommendedName>
        <fullName evidence="2">HD domain-containing protein</fullName>
    </recommendedName>
</protein>
<reference evidence="1" key="1">
    <citation type="submission" date="2019-08" db="EMBL/GenBank/DDBJ databases">
        <authorList>
            <person name="Kucharzyk K."/>
            <person name="Murdoch R.W."/>
            <person name="Higgins S."/>
            <person name="Loffler F."/>
        </authorList>
    </citation>
    <scope>NUCLEOTIDE SEQUENCE</scope>
</reference>
<name>A0A645G895_9ZZZZ</name>
<evidence type="ECO:0000313" key="1">
    <source>
        <dbReference type="EMBL" id="MPN20143.1"/>
    </source>
</evidence>
<dbReference type="EMBL" id="VSSQ01067824">
    <property type="protein sequence ID" value="MPN20143.1"/>
    <property type="molecule type" value="Genomic_DNA"/>
</dbReference>
<gene>
    <name evidence="1" type="ORF">SDC9_167520</name>
</gene>
<organism evidence="1">
    <name type="scientific">bioreactor metagenome</name>
    <dbReference type="NCBI Taxonomy" id="1076179"/>
    <lineage>
        <taxon>unclassified sequences</taxon>
        <taxon>metagenomes</taxon>
        <taxon>ecological metagenomes</taxon>
    </lineage>
</organism>
<dbReference type="Gene3D" id="1.10.3210.10">
    <property type="entry name" value="Hypothetical protein af1432"/>
    <property type="match status" value="1"/>
</dbReference>
<dbReference type="SUPFAM" id="SSF109604">
    <property type="entry name" value="HD-domain/PDEase-like"/>
    <property type="match status" value="1"/>
</dbReference>
<dbReference type="AlphaFoldDB" id="A0A645G895"/>
<evidence type="ECO:0008006" key="2">
    <source>
        <dbReference type="Google" id="ProtNLM"/>
    </source>
</evidence>
<accession>A0A645G895</accession>
<proteinExistence type="predicted"/>
<sequence>MPATGCSVRVKMDGLAQYKAKFIELLEATGREGVPELLYWLETTDFYTAPASTRYHGSYEGGLLEHSVLTCKALRRLIRAFELDIPPQSADIVSLLHDVCKTGFYKLSKRNVKNSDGKWEEVPCYTIEDAFPYGHGEKSVLLLSGHIRLTDEEAIAIRWHMGAYDDAAQSYSGAGTLGRALSQYPLASALHIADMIESHLLNTKQL</sequence>